<protein>
    <recommendedName>
        <fullName evidence="1">F-box domain-containing protein</fullName>
    </recommendedName>
</protein>
<proteinExistence type="predicted"/>
<dbReference type="Gene3D" id="2.60.120.260">
    <property type="entry name" value="Galactose-binding domain-like"/>
    <property type="match status" value="1"/>
</dbReference>
<reference evidence="2" key="1">
    <citation type="submission" date="2022-07" db="EMBL/GenBank/DDBJ databases">
        <title>Genome Sequence of Agrocybe chaxingu.</title>
        <authorList>
            <person name="Buettner E."/>
        </authorList>
    </citation>
    <scope>NUCLEOTIDE SEQUENCE</scope>
    <source>
        <strain evidence="2">MP-N11</strain>
    </source>
</reference>
<dbReference type="EMBL" id="JANKHO010000106">
    <property type="protein sequence ID" value="KAJ3515224.1"/>
    <property type="molecule type" value="Genomic_DNA"/>
</dbReference>
<evidence type="ECO:0000313" key="3">
    <source>
        <dbReference type="Proteomes" id="UP001148786"/>
    </source>
</evidence>
<organism evidence="2 3">
    <name type="scientific">Agrocybe chaxingu</name>
    <dbReference type="NCBI Taxonomy" id="84603"/>
    <lineage>
        <taxon>Eukaryota</taxon>
        <taxon>Fungi</taxon>
        <taxon>Dikarya</taxon>
        <taxon>Basidiomycota</taxon>
        <taxon>Agaricomycotina</taxon>
        <taxon>Agaricomycetes</taxon>
        <taxon>Agaricomycetidae</taxon>
        <taxon>Agaricales</taxon>
        <taxon>Agaricineae</taxon>
        <taxon>Strophariaceae</taxon>
        <taxon>Agrocybe</taxon>
    </lineage>
</organism>
<dbReference type="Pfam" id="PF12937">
    <property type="entry name" value="F-box-like"/>
    <property type="match status" value="1"/>
</dbReference>
<evidence type="ECO:0000259" key="1">
    <source>
        <dbReference type="Pfam" id="PF12937"/>
    </source>
</evidence>
<gene>
    <name evidence="2" type="ORF">NLJ89_g1892</name>
</gene>
<feature type="domain" description="F-box" evidence="1">
    <location>
        <begin position="396"/>
        <end position="456"/>
    </location>
</feature>
<keyword evidence="3" id="KW-1185">Reference proteome</keyword>
<name>A0A9W8MZ67_9AGAR</name>
<dbReference type="Proteomes" id="UP001148786">
    <property type="component" value="Unassembled WGS sequence"/>
</dbReference>
<dbReference type="InterPro" id="IPR001810">
    <property type="entry name" value="F-box_dom"/>
</dbReference>
<evidence type="ECO:0000313" key="2">
    <source>
        <dbReference type="EMBL" id="KAJ3515224.1"/>
    </source>
</evidence>
<accession>A0A9W8MZ67</accession>
<comment type="caution">
    <text evidence="2">The sequence shown here is derived from an EMBL/GenBank/DDBJ whole genome shotgun (WGS) entry which is preliminary data.</text>
</comment>
<dbReference type="AlphaFoldDB" id="A0A9W8MZ67"/>
<dbReference type="Gene3D" id="1.20.1280.50">
    <property type="match status" value="1"/>
</dbReference>
<sequence length="740" mass="83178">MTRTPRIEYTGPWSVVDSQQFDNVGFAGPTYGDTEYTATARDASFSFKFNGTSVYLQGTRAPLSASSISNHVTWECVLDGNSREQPRGTSLPTSFNNFIYCKFDGLSLGEHTFGAKVTSDGANFYVDRIAYGSVDSSPPQGTEVVQVDFGDPEIRYSPEASFSTTPNFGNVDRFSDQRDATISFDFTGTSVTWYTPNSTLAPSKASYQLDNESPVQFDIPGGFESGSLPPLYQRYFENARAPTRKTHADCEVPRASGGGSTLPVAPIVGALVAALVLLLVTQHAAGYIRAFDLLPPSIFPSTVSPNAFQGPEICQMTSCQCQIVLCDRCRQQNREGKSSGDRQACVVAGGTPCEPCRQLADIDAEIVNVETYLEKLKRSRYPLQTRRNHIHDPMLKNLPHEVVSRIFASCVVADYESRSQHYSPRRLPLPFVLGAVCKPWREIAWRTPQLWTRISISVPSSDKLDLHREIIEQWLSRSGRLPLSLHLEASKLRSYVVNFIQPDQPSRDNLPPISPTYTTCPHLRHLHVMPSSNNIPALLLRRLVRRPNGEHPEPHPALGVYLKSFDIRGRLEQDTLVELLRMLTSLESLSVHPMIYFYAESFFKAFAQRIGEVDVRSRHSSIFLPNLRVVKYRGPVMFSWRSLMSLLSSDSQGCFISQTNERPLSTISITVPACEHSDHYLDVGQIQGYLEYRQRNPGINLEVLFEEKDFVEMSAKFRGLDYEAMKRCTWDVNRYRVGMQ</sequence>
<dbReference type="OrthoDB" id="2939176at2759"/>